<feature type="compositionally biased region" description="Basic and acidic residues" evidence="1">
    <location>
        <begin position="1"/>
        <end position="16"/>
    </location>
</feature>
<protein>
    <submittedName>
        <fullName evidence="2">Uncharacterized protein</fullName>
    </submittedName>
</protein>
<comment type="caution">
    <text evidence="2">The sequence shown here is derived from an EMBL/GenBank/DDBJ whole genome shotgun (WGS) entry which is preliminary data.</text>
</comment>
<accession>A0ABR3LL26</accession>
<gene>
    <name evidence="2" type="ORF">QQF64_015812</name>
</gene>
<proteinExistence type="predicted"/>
<sequence>MISIPLERERERERGRSSISVSGEGPLWGYSLESSGRSLVILSANGAALRQSEAAAASHSIISLSVSQLSSSASSPAAVTDKG</sequence>
<name>A0ABR3LL26_9TELE</name>
<dbReference type="EMBL" id="JAYMGO010000020">
    <property type="protein sequence ID" value="KAL1253583.1"/>
    <property type="molecule type" value="Genomic_DNA"/>
</dbReference>
<evidence type="ECO:0000313" key="3">
    <source>
        <dbReference type="Proteomes" id="UP001558613"/>
    </source>
</evidence>
<keyword evidence="3" id="KW-1185">Reference proteome</keyword>
<dbReference type="Proteomes" id="UP001558613">
    <property type="component" value="Unassembled WGS sequence"/>
</dbReference>
<reference evidence="2 3" key="1">
    <citation type="submission" date="2023-09" db="EMBL/GenBank/DDBJ databases">
        <authorList>
            <person name="Wang M."/>
        </authorList>
    </citation>
    <scope>NUCLEOTIDE SEQUENCE [LARGE SCALE GENOMIC DNA]</scope>
    <source>
        <strain evidence="2">GT-2023</strain>
        <tissue evidence="2">Liver</tissue>
    </source>
</reference>
<evidence type="ECO:0000313" key="2">
    <source>
        <dbReference type="EMBL" id="KAL1253583.1"/>
    </source>
</evidence>
<organism evidence="2 3">
    <name type="scientific">Cirrhinus molitorella</name>
    <name type="common">mud carp</name>
    <dbReference type="NCBI Taxonomy" id="172907"/>
    <lineage>
        <taxon>Eukaryota</taxon>
        <taxon>Metazoa</taxon>
        <taxon>Chordata</taxon>
        <taxon>Craniata</taxon>
        <taxon>Vertebrata</taxon>
        <taxon>Euteleostomi</taxon>
        <taxon>Actinopterygii</taxon>
        <taxon>Neopterygii</taxon>
        <taxon>Teleostei</taxon>
        <taxon>Ostariophysi</taxon>
        <taxon>Cypriniformes</taxon>
        <taxon>Cyprinidae</taxon>
        <taxon>Labeoninae</taxon>
        <taxon>Labeonini</taxon>
        <taxon>Cirrhinus</taxon>
    </lineage>
</organism>
<evidence type="ECO:0000256" key="1">
    <source>
        <dbReference type="SAM" id="MobiDB-lite"/>
    </source>
</evidence>
<feature type="region of interest" description="Disordered" evidence="1">
    <location>
        <begin position="1"/>
        <end position="26"/>
    </location>
</feature>